<dbReference type="GO" id="GO:0008236">
    <property type="term" value="F:serine-type peptidase activity"/>
    <property type="evidence" value="ECO:0007669"/>
    <property type="project" value="UniProtKB-KW"/>
</dbReference>
<evidence type="ECO:0000256" key="1">
    <source>
        <dbReference type="ARBA" id="ARBA00006534"/>
    </source>
</evidence>
<dbReference type="Pfam" id="PF03575">
    <property type="entry name" value="Peptidase_S51"/>
    <property type="match status" value="1"/>
</dbReference>
<dbReference type="OrthoDB" id="3373764at2"/>
<accession>A0A3N4GKL3</accession>
<sequence>MTTVNLLLLSLGFGAVPAFLSEATGKGLSQLQIGYLDDARIPYAGKPGARAERDRLTVAGYAVVDISAAQQDLEEIATTLDRVDAVYVAGGNTFALLWALRRAGAGDLLAERVRASLPYIGCSAGAVVVGPTIAPVEGLDDPADAPGRVDPRGLELIDTVVLPHADGQLPAYPAELIESVRRTYESRHHVTTLADDQALLVCGEQQVVVASDY</sequence>
<protein>
    <submittedName>
        <fullName evidence="6">Peptidase S51 dipeptidase E</fullName>
    </submittedName>
</protein>
<comment type="similarity">
    <text evidence="1">Belongs to the peptidase S51 family.</text>
</comment>
<dbReference type="Gene3D" id="3.40.50.880">
    <property type="match status" value="1"/>
</dbReference>
<dbReference type="PANTHER" id="PTHR20842:SF0">
    <property type="entry name" value="ALPHA-ASPARTYL DIPEPTIDASE"/>
    <property type="match status" value="1"/>
</dbReference>
<dbReference type="GO" id="GO:0006508">
    <property type="term" value="P:proteolysis"/>
    <property type="evidence" value="ECO:0007669"/>
    <property type="project" value="UniProtKB-KW"/>
</dbReference>
<keyword evidence="4" id="KW-0720">Serine protease</keyword>
<dbReference type="Proteomes" id="UP000267536">
    <property type="component" value="Unassembled WGS sequence"/>
</dbReference>
<feature type="chain" id="PRO_5039538880" evidence="5">
    <location>
        <begin position="21"/>
        <end position="213"/>
    </location>
</feature>
<keyword evidence="5" id="KW-0732">Signal</keyword>
<gene>
    <name evidence="6" type="ORF">EF294_07730</name>
</gene>
<evidence type="ECO:0000256" key="2">
    <source>
        <dbReference type="ARBA" id="ARBA00022670"/>
    </source>
</evidence>
<evidence type="ECO:0000256" key="3">
    <source>
        <dbReference type="ARBA" id="ARBA00022801"/>
    </source>
</evidence>
<dbReference type="EMBL" id="RKMH01000005">
    <property type="protein sequence ID" value="RPA63392.1"/>
    <property type="molecule type" value="Genomic_DNA"/>
</dbReference>
<keyword evidence="7" id="KW-1185">Reference proteome</keyword>
<organism evidence="6 7">
    <name type="scientific">Gordonia oryzae</name>
    <dbReference type="NCBI Taxonomy" id="2487349"/>
    <lineage>
        <taxon>Bacteria</taxon>
        <taxon>Bacillati</taxon>
        <taxon>Actinomycetota</taxon>
        <taxon>Actinomycetes</taxon>
        <taxon>Mycobacteriales</taxon>
        <taxon>Gordoniaceae</taxon>
        <taxon>Gordonia</taxon>
    </lineage>
</organism>
<dbReference type="PANTHER" id="PTHR20842">
    <property type="entry name" value="PROTEASE S51 ALPHA-ASPARTYL DIPEPTIDASE"/>
    <property type="match status" value="1"/>
</dbReference>
<comment type="caution">
    <text evidence="6">The sequence shown here is derived from an EMBL/GenBank/DDBJ whole genome shotgun (WGS) entry which is preliminary data.</text>
</comment>
<dbReference type="AlphaFoldDB" id="A0A3N4GKL3"/>
<evidence type="ECO:0000256" key="5">
    <source>
        <dbReference type="SAM" id="SignalP"/>
    </source>
</evidence>
<keyword evidence="2" id="KW-0645">Protease</keyword>
<dbReference type="SUPFAM" id="SSF52317">
    <property type="entry name" value="Class I glutamine amidotransferase-like"/>
    <property type="match status" value="1"/>
</dbReference>
<evidence type="ECO:0000313" key="7">
    <source>
        <dbReference type="Proteomes" id="UP000267536"/>
    </source>
</evidence>
<dbReference type="InterPro" id="IPR029062">
    <property type="entry name" value="Class_I_gatase-like"/>
</dbReference>
<evidence type="ECO:0000313" key="6">
    <source>
        <dbReference type="EMBL" id="RPA63392.1"/>
    </source>
</evidence>
<evidence type="ECO:0000256" key="4">
    <source>
        <dbReference type="ARBA" id="ARBA00022825"/>
    </source>
</evidence>
<reference evidence="6 7" key="1">
    <citation type="submission" date="2018-11" db="EMBL/GenBank/DDBJ databases">
        <title>Draft genome sequence of Gordonia sp. RS15-1S isolated from rice stems.</title>
        <authorList>
            <person name="Muangham S."/>
        </authorList>
    </citation>
    <scope>NUCLEOTIDE SEQUENCE [LARGE SCALE GENOMIC DNA]</scope>
    <source>
        <strain evidence="6 7">RS15-1S</strain>
    </source>
</reference>
<proteinExistence type="inferred from homology"/>
<feature type="signal peptide" evidence="5">
    <location>
        <begin position="1"/>
        <end position="20"/>
    </location>
</feature>
<name>A0A3N4GKL3_9ACTN</name>
<dbReference type="InterPro" id="IPR005320">
    <property type="entry name" value="Peptidase_S51"/>
</dbReference>
<keyword evidence="3" id="KW-0378">Hydrolase</keyword>